<dbReference type="Gene3D" id="2.60.40.1090">
    <property type="entry name" value="Fimbrial-type adhesion domain"/>
    <property type="match status" value="1"/>
</dbReference>
<evidence type="ECO:0008006" key="5">
    <source>
        <dbReference type="Google" id="ProtNLM"/>
    </source>
</evidence>
<feature type="signal peptide" evidence="2">
    <location>
        <begin position="1"/>
        <end position="21"/>
    </location>
</feature>
<dbReference type="RefSeq" id="WP_141496838.1">
    <property type="nucleotide sequence ID" value="NZ_VICF01000009.1"/>
</dbReference>
<dbReference type="InterPro" id="IPR036937">
    <property type="entry name" value="Adhesion_dom_fimbrial_sf"/>
</dbReference>
<dbReference type="Proteomes" id="UP000319715">
    <property type="component" value="Unassembled WGS sequence"/>
</dbReference>
<name>A0ABY2ZU16_9GAMM</name>
<organism evidence="3 4">
    <name type="scientific">Pantoea dispersa</name>
    <dbReference type="NCBI Taxonomy" id="59814"/>
    <lineage>
        <taxon>Bacteria</taxon>
        <taxon>Pseudomonadati</taxon>
        <taxon>Pseudomonadota</taxon>
        <taxon>Gammaproteobacteria</taxon>
        <taxon>Enterobacterales</taxon>
        <taxon>Erwiniaceae</taxon>
        <taxon>Pantoea</taxon>
    </lineage>
</organism>
<evidence type="ECO:0000256" key="1">
    <source>
        <dbReference type="SAM" id="MobiDB-lite"/>
    </source>
</evidence>
<keyword evidence="4" id="KW-1185">Reference proteome</keyword>
<protein>
    <recommendedName>
        <fullName evidence="5">CUB domain-containing protein</fullName>
    </recommendedName>
</protein>
<dbReference type="EMBL" id="VICF01000009">
    <property type="protein sequence ID" value="TQC70241.1"/>
    <property type="molecule type" value="Genomic_DNA"/>
</dbReference>
<evidence type="ECO:0000313" key="3">
    <source>
        <dbReference type="EMBL" id="TQC70241.1"/>
    </source>
</evidence>
<gene>
    <name evidence="3" type="ORF">FK492_19440</name>
</gene>
<comment type="caution">
    <text evidence="3">The sequence shown here is derived from an EMBL/GenBank/DDBJ whole genome shotgun (WGS) entry which is preliminary data.</text>
</comment>
<keyword evidence="2" id="KW-0732">Signal</keyword>
<accession>A0ABY2ZU16</accession>
<feature type="chain" id="PRO_5046367620" description="CUB domain-containing protein" evidence="2">
    <location>
        <begin position="22"/>
        <end position="278"/>
    </location>
</feature>
<evidence type="ECO:0000313" key="4">
    <source>
        <dbReference type="Proteomes" id="UP000319715"/>
    </source>
</evidence>
<feature type="region of interest" description="Disordered" evidence="1">
    <location>
        <begin position="155"/>
        <end position="177"/>
    </location>
</feature>
<reference evidence="3 4" key="1">
    <citation type="submission" date="2019-06" db="EMBL/GenBank/DDBJ databases">
        <title>Pantoea dispersa Assembly.</title>
        <authorList>
            <person name="Wang J."/>
        </authorList>
    </citation>
    <scope>NUCLEOTIDE SEQUENCE [LARGE SCALE GENOMIC DNA]</scope>
    <source>
        <strain evidence="4">bio</strain>
    </source>
</reference>
<evidence type="ECO:0000256" key="2">
    <source>
        <dbReference type="SAM" id="SignalP"/>
    </source>
</evidence>
<proteinExistence type="predicted"/>
<sequence length="278" mass="30355">MKINFCCLFFLIFLFPLRTEACVKIPIVVTPREYCPYDSFPDNNNNNKPGSGYCSFNITPTGIIGSDDTYIEATHGYFYIVVVVVYKHGDIIRVDSKAINEREGTVNEIAALAIKSWGLGYSNIATYSSDPIDKICFSISEVTHDYWTRPEFGNECGTAGPGPGPDPEPDPGSCDLGGPYYLSHGSMDVYDVNGNEARVNINVTCSEDATLTFTAPNELDLGQNIVSQITLDGQQPDGLQLDFTAPGRPLVFASKLQTIGTPEAGTFDKVYLLQATIQ</sequence>